<dbReference type="EMBL" id="JAMDMX010000046">
    <property type="protein sequence ID" value="MCY9694391.1"/>
    <property type="molecule type" value="Genomic_DNA"/>
</dbReference>
<reference evidence="1 2" key="1">
    <citation type="submission" date="2022-05" db="EMBL/GenBank/DDBJ databases">
        <title>Genome Sequencing of Bee-Associated Microbes.</title>
        <authorList>
            <person name="Dunlap C."/>
        </authorList>
    </citation>
    <scope>NUCLEOTIDE SEQUENCE [LARGE SCALE GENOMIC DNA]</scope>
    <source>
        <strain evidence="1 2">NRRL B-14421</strain>
    </source>
</reference>
<comment type="caution">
    <text evidence="1">The sequence shown here is derived from an EMBL/GenBank/DDBJ whole genome shotgun (WGS) entry which is preliminary data.</text>
</comment>
<dbReference type="RefSeq" id="WP_056836607.1">
    <property type="nucleotide sequence ID" value="NZ_JAMDMX010000046.1"/>
</dbReference>
<sequence length="66" mass="7137">MKKNIVLQYSLPLDASFELIASCKSCTSISDHSSRTPVQCIKFAGSSVPISVNLATCYTCGDYKQS</sequence>
<protein>
    <submittedName>
        <fullName evidence="1">Uncharacterized protein</fullName>
    </submittedName>
</protein>
<keyword evidence="2" id="KW-1185">Reference proteome</keyword>
<dbReference type="Proteomes" id="UP001527099">
    <property type="component" value="Unassembled WGS sequence"/>
</dbReference>
<proteinExistence type="predicted"/>
<accession>A0ABT4GDY1</accession>
<name>A0ABT4GDY1_9BACL</name>
<evidence type="ECO:0000313" key="1">
    <source>
        <dbReference type="EMBL" id="MCY9694391.1"/>
    </source>
</evidence>
<gene>
    <name evidence="1" type="ORF">M5X19_15975</name>
</gene>
<evidence type="ECO:0000313" key="2">
    <source>
        <dbReference type="Proteomes" id="UP001527099"/>
    </source>
</evidence>
<organism evidence="1 2">
    <name type="scientific">Paenibacillus alginolyticus</name>
    <dbReference type="NCBI Taxonomy" id="59839"/>
    <lineage>
        <taxon>Bacteria</taxon>
        <taxon>Bacillati</taxon>
        <taxon>Bacillota</taxon>
        <taxon>Bacilli</taxon>
        <taxon>Bacillales</taxon>
        <taxon>Paenibacillaceae</taxon>
        <taxon>Paenibacillus</taxon>
    </lineage>
</organism>